<comment type="caution">
    <text evidence="14">The sequence shown here is derived from an EMBL/GenBank/DDBJ whole genome shotgun (WGS) entry which is preliminary data.</text>
</comment>
<reference evidence="14" key="2">
    <citation type="submission" date="2021-08" db="EMBL/GenBank/DDBJ databases">
        <authorList>
            <person name="Tani A."/>
            <person name="Ola A."/>
            <person name="Ogura Y."/>
            <person name="Katsura K."/>
            <person name="Hayashi T."/>
        </authorList>
    </citation>
    <scope>NUCLEOTIDE SEQUENCE</scope>
    <source>
        <strain evidence="14">KCTC 52305</strain>
    </source>
</reference>
<comment type="function">
    <text evidence="1 11">Part of the binding-protein-dependent transport system for molybdenum; probably responsible for the translocation of the substrate across the membrane.</text>
</comment>
<dbReference type="SUPFAM" id="SSF161098">
    <property type="entry name" value="MetI-like"/>
    <property type="match status" value="1"/>
</dbReference>
<evidence type="ECO:0000256" key="5">
    <source>
        <dbReference type="ARBA" id="ARBA00022475"/>
    </source>
</evidence>
<evidence type="ECO:0000256" key="8">
    <source>
        <dbReference type="ARBA" id="ARBA00022989"/>
    </source>
</evidence>
<reference evidence="14" key="1">
    <citation type="journal article" date="2021" name="Front. Microbiol.">
        <title>Comprehensive Comparative Genomics and Phenotyping of Methylobacterium Species.</title>
        <authorList>
            <person name="Alessa O."/>
            <person name="Ogura Y."/>
            <person name="Fujitani Y."/>
            <person name="Takami H."/>
            <person name="Hayashi T."/>
            <person name="Sahin N."/>
            <person name="Tani A."/>
        </authorList>
    </citation>
    <scope>NUCLEOTIDE SEQUENCE</scope>
    <source>
        <strain evidence="14">KCTC 52305</strain>
    </source>
</reference>
<sequence length="270" mass="28167">MCPRGEPGAAPSIQGRGRARPWTPRAVAPSWPRHALEPSGPALSLTPDEWSALRLSLLVASVATLGSLIPGLAVAYLLARKAFRGRALLDGLVHLPLVLPPVVTGYLLLLAFGRRGWFGAALAEVGIVFSFRWTGAALACAVMGFPLMVRAMRLSFEAVDPRLEQAAGTLGAAPALVFLVVTLPLALPGILAGAVLAFAKAMGEFGATITFVSNIPGETQTLPSAIYTLTQVPGGEAGALRLTLISVAVSMAALLASEWLAHRARRRLAA</sequence>
<evidence type="ECO:0000256" key="2">
    <source>
        <dbReference type="ARBA" id="ARBA00004651"/>
    </source>
</evidence>
<dbReference type="EMBL" id="BPQH01000005">
    <property type="protein sequence ID" value="GJD49144.1"/>
    <property type="molecule type" value="Genomic_DNA"/>
</dbReference>
<accession>A0ABQ4QWV4</accession>
<dbReference type="NCBIfam" id="TIGR02141">
    <property type="entry name" value="modB_ABC"/>
    <property type="match status" value="1"/>
</dbReference>
<dbReference type="PANTHER" id="PTHR30183">
    <property type="entry name" value="MOLYBDENUM TRANSPORT SYSTEM PERMEASE PROTEIN MODB"/>
    <property type="match status" value="1"/>
</dbReference>
<name>A0ABQ4QWV4_9HYPH</name>
<dbReference type="CDD" id="cd06261">
    <property type="entry name" value="TM_PBP2"/>
    <property type="match status" value="1"/>
</dbReference>
<evidence type="ECO:0000256" key="10">
    <source>
        <dbReference type="RuleBase" id="RU363032"/>
    </source>
</evidence>
<evidence type="ECO:0000313" key="14">
    <source>
        <dbReference type="EMBL" id="GJD49144.1"/>
    </source>
</evidence>
<feature type="region of interest" description="Disordered" evidence="12">
    <location>
        <begin position="1"/>
        <end position="26"/>
    </location>
</feature>
<dbReference type="InterPro" id="IPR035906">
    <property type="entry name" value="MetI-like_sf"/>
</dbReference>
<evidence type="ECO:0000313" key="15">
    <source>
        <dbReference type="Proteomes" id="UP001055167"/>
    </source>
</evidence>
<evidence type="ECO:0000256" key="7">
    <source>
        <dbReference type="ARBA" id="ARBA00022692"/>
    </source>
</evidence>
<evidence type="ECO:0000256" key="4">
    <source>
        <dbReference type="ARBA" id="ARBA00022448"/>
    </source>
</evidence>
<dbReference type="PANTHER" id="PTHR30183:SF3">
    <property type="entry name" value="MOLYBDENUM TRANSPORT SYSTEM PERMEASE PROTEIN MODB"/>
    <property type="match status" value="1"/>
</dbReference>
<evidence type="ECO:0000256" key="1">
    <source>
        <dbReference type="ARBA" id="ARBA00002949"/>
    </source>
</evidence>
<keyword evidence="11" id="KW-0997">Cell inner membrane</keyword>
<evidence type="ECO:0000256" key="12">
    <source>
        <dbReference type="SAM" id="MobiDB-lite"/>
    </source>
</evidence>
<evidence type="ECO:0000256" key="11">
    <source>
        <dbReference type="RuleBase" id="RU365097"/>
    </source>
</evidence>
<feature type="transmembrane region" description="Helical" evidence="10">
    <location>
        <begin position="55"/>
        <end position="79"/>
    </location>
</feature>
<dbReference type="NCBIfam" id="NF006939">
    <property type="entry name" value="PRK09421.1"/>
    <property type="match status" value="1"/>
</dbReference>
<evidence type="ECO:0000259" key="13">
    <source>
        <dbReference type="PROSITE" id="PS50928"/>
    </source>
</evidence>
<feature type="transmembrane region" description="Helical" evidence="10">
    <location>
        <begin position="170"/>
        <end position="199"/>
    </location>
</feature>
<protein>
    <recommendedName>
        <fullName evidence="11">Molybdenum transport system permease</fullName>
    </recommendedName>
</protein>
<keyword evidence="7 10" id="KW-0812">Transmembrane</keyword>
<proteinExistence type="inferred from homology"/>
<keyword evidence="8 10" id="KW-1133">Transmembrane helix</keyword>
<evidence type="ECO:0000256" key="6">
    <source>
        <dbReference type="ARBA" id="ARBA00022505"/>
    </source>
</evidence>
<keyword evidence="9 10" id="KW-0472">Membrane</keyword>
<feature type="transmembrane region" description="Helical" evidence="10">
    <location>
        <begin position="239"/>
        <end position="261"/>
    </location>
</feature>
<dbReference type="InterPro" id="IPR000515">
    <property type="entry name" value="MetI-like"/>
</dbReference>
<dbReference type="PROSITE" id="PS50928">
    <property type="entry name" value="ABC_TM1"/>
    <property type="match status" value="1"/>
</dbReference>
<keyword evidence="5" id="KW-1003">Cell membrane</keyword>
<feature type="transmembrane region" description="Helical" evidence="10">
    <location>
        <begin position="91"/>
        <end position="113"/>
    </location>
</feature>
<keyword evidence="15" id="KW-1185">Reference proteome</keyword>
<dbReference type="Pfam" id="PF00528">
    <property type="entry name" value="BPD_transp_1"/>
    <property type="match status" value="1"/>
</dbReference>
<feature type="transmembrane region" description="Helical" evidence="10">
    <location>
        <begin position="125"/>
        <end position="149"/>
    </location>
</feature>
<dbReference type="Gene3D" id="1.10.3720.10">
    <property type="entry name" value="MetI-like"/>
    <property type="match status" value="1"/>
</dbReference>
<keyword evidence="6 11" id="KW-0500">Molybdenum</keyword>
<dbReference type="Proteomes" id="UP001055167">
    <property type="component" value="Unassembled WGS sequence"/>
</dbReference>
<keyword evidence="4 10" id="KW-0813">Transport</keyword>
<comment type="subcellular location">
    <subcellularLocation>
        <location evidence="11">Cell inner membrane</location>
        <topology evidence="11">Multi-pass membrane protein</topology>
    </subcellularLocation>
    <subcellularLocation>
        <location evidence="2 10">Cell membrane</location>
        <topology evidence="2 10">Multi-pass membrane protein</topology>
    </subcellularLocation>
</comment>
<comment type="similarity">
    <text evidence="3 11">Belongs to the binding-protein-dependent transport system permease family. CysTW subfamily.</text>
</comment>
<organism evidence="14 15">
    <name type="scientific">Methylobacterium crusticola</name>
    <dbReference type="NCBI Taxonomy" id="1697972"/>
    <lineage>
        <taxon>Bacteria</taxon>
        <taxon>Pseudomonadati</taxon>
        <taxon>Pseudomonadota</taxon>
        <taxon>Alphaproteobacteria</taxon>
        <taxon>Hyphomicrobiales</taxon>
        <taxon>Methylobacteriaceae</taxon>
        <taxon>Methylobacterium</taxon>
    </lineage>
</organism>
<evidence type="ECO:0000256" key="9">
    <source>
        <dbReference type="ARBA" id="ARBA00023136"/>
    </source>
</evidence>
<dbReference type="InterPro" id="IPR011867">
    <property type="entry name" value="ModB_ABC"/>
</dbReference>
<gene>
    <name evidence="14" type="primary">modB</name>
    <name evidence="14" type="ORF">OPKNFCMD_1874</name>
</gene>
<evidence type="ECO:0000256" key="3">
    <source>
        <dbReference type="ARBA" id="ARBA00007069"/>
    </source>
</evidence>
<feature type="domain" description="ABC transmembrane type-1" evidence="13">
    <location>
        <begin position="53"/>
        <end position="255"/>
    </location>
</feature>